<dbReference type="Gene3D" id="1.10.10.60">
    <property type="entry name" value="Homeodomain-like"/>
    <property type="match status" value="1"/>
</dbReference>
<evidence type="ECO:0000256" key="1">
    <source>
        <dbReference type="ARBA" id="ARBA00004123"/>
    </source>
</evidence>
<sequence>MFPNALWNCFESTKAGNSKTTNSLEAWHNALKLALGSSDGKKPKFLKWLRQMKKECSLKEAELAKQQQLLQLQQQRQYAAALAARQSAGSLPGRLMQNMKGGGNSNNFSPNNRSQQAGQLSQMLKNTNGGGTPSTVTPQMIQAAMQQQLRQQQMAQQAMAAKQAGLKASAASALQKQMPPKERPTTQFKNSLASNFSTMPASPTPNGPICEICDLQQLKGKTHADMVQGAPLACSRCRDRFWTYEGLERHLVMGHGLVTSDLLTKAQKKEDGGKCKLCGKQYAFNMLQHLVSDHQVKLCSAEIMYSCDVCEFKCSSYQSITGKGKSLSDVEQGKILAFHKSGRSNRNIAEELKRSSDVIDRFVKNPQQYGRKKHTGSKPKISPRMQRRIISRSSNSTMSINQIRADLGLLFDVHLFVNKRDMYFTAFSHADLPTSYREQMRKVRTQLADKEDDLKSAENINLFAGLLDVKWCADLILSFSDT</sequence>
<dbReference type="InterPro" id="IPR013087">
    <property type="entry name" value="Znf_C2H2_type"/>
</dbReference>
<dbReference type="InterPro" id="IPR025898">
    <property type="entry name" value="Tc3_transposase_DNA-bd_dom"/>
</dbReference>
<dbReference type="GO" id="GO:0003677">
    <property type="term" value="F:DNA binding"/>
    <property type="evidence" value="ECO:0007669"/>
    <property type="project" value="InterPro"/>
</dbReference>
<feature type="domain" description="C2H2-type" evidence="3">
    <location>
        <begin position="234"/>
        <end position="255"/>
    </location>
</feature>
<keyword evidence="4" id="KW-1185">Reference proteome</keyword>
<evidence type="ECO:0000259" key="3">
    <source>
        <dbReference type="PROSITE" id="PS00028"/>
    </source>
</evidence>
<organism evidence="4 5">
    <name type="scientific">Ditylenchus dipsaci</name>
    <dbReference type="NCBI Taxonomy" id="166011"/>
    <lineage>
        <taxon>Eukaryota</taxon>
        <taxon>Metazoa</taxon>
        <taxon>Ecdysozoa</taxon>
        <taxon>Nematoda</taxon>
        <taxon>Chromadorea</taxon>
        <taxon>Rhabditida</taxon>
        <taxon>Tylenchina</taxon>
        <taxon>Tylenchomorpha</taxon>
        <taxon>Sphaerularioidea</taxon>
        <taxon>Anguinidae</taxon>
        <taxon>Anguininae</taxon>
        <taxon>Ditylenchus</taxon>
    </lineage>
</organism>
<dbReference type="Proteomes" id="UP000887574">
    <property type="component" value="Unplaced"/>
</dbReference>
<dbReference type="SUPFAM" id="SSF46689">
    <property type="entry name" value="Homeodomain-like"/>
    <property type="match status" value="1"/>
</dbReference>
<evidence type="ECO:0000256" key="2">
    <source>
        <dbReference type="SAM" id="MobiDB-lite"/>
    </source>
</evidence>
<proteinExistence type="predicted"/>
<dbReference type="InterPro" id="IPR036388">
    <property type="entry name" value="WH-like_DNA-bd_sf"/>
</dbReference>
<dbReference type="Gene3D" id="1.10.10.10">
    <property type="entry name" value="Winged helix-like DNA-binding domain superfamily/Winged helix DNA-binding domain"/>
    <property type="match status" value="1"/>
</dbReference>
<protein>
    <submittedName>
        <fullName evidence="5">C2H2-type domain-containing protein</fullName>
    </submittedName>
</protein>
<evidence type="ECO:0000313" key="5">
    <source>
        <dbReference type="WBParaSite" id="jg14926"/>
    </source>
</evidence>
<dbReference type="InterPro" id="IPR009057">
    <property type="entry name" value="Homeodomain-like_sf"/>
</dbReference>
<dbReference type="AlphaFoldDB" id="A0A915D399"/>
<reference evidence="5" key="1">
    <citation type="submission" date="2022-11" db="UniProtKB">
        <authorList>
            <consortium name="WormBaseParasite"/>
        </authorList>
    </citation>
    <scope>IDENTIFICATION</scope>
</reference>
<name>A0A915D399_9BILA</name>
<accession>A0A915D399</accession>
<feature type="compositionally biased region" description="Low complexity" evidence="2">
    <location>
        <begin position="105"/>
        <end position="114"/>
    </location>
</feature>
<dbReference type="PROSITE" id="PS00028">
    <property type="entry name" value="ZINC_FINGER_C2H2_1"/>
    <property type="match status" value="1"/>
</dbReference>
<feature type="region of interest" description="Disordered" evidence="2">
    <location>
        <begin position="99"/>
        <end position="133"/>
    </location>
</feature>
<comment type="subcellular location">
    <subcellularLocation>
        <location evidence="1">Nucleus</location>
    </subcellularLocation>
</comment>
<dbReference type="Pfam" id="PF11427">
    <property type="entry name" value="HTH_Tnp_Tc3_1"/>
    <property type="match status" value="1"/>
</dbReference>
<dbReference type="GO" id="GO:0005634">
    <property type="term" value="C:nucleus"/>
    <property type="evidence" value="ECO:0007669"/>
    <property type="project" value="UniProtKB-SubCell"/>
</dbReference>
<feature type="compositionally biased region" description="Polar residues" evidence="2">
    <location>
        <begin position="115"/>
        <end position="133"/>
    </location>
</feature>
<evidence type="ECO:0000313" key="4">
    <source>
        <dbReference type="Proteomes" id="UP000887574"/>
    </source>
</evidence>
<dbReference type="WBParaSite" id="jg14926">
    <property type="protein sequence ID" value="jg14926"/>
    <property type="gene ID" value="jg14926"/>
</dbReference>